<evidence type="ECO:0008006" key="5">
    <source>
        <dbReference type="Google" id="ProtNLM"/>
    </source>
</evidence>
<keyword evidence="1" id="KW-0853">WD repeat</keyword>
<keyword evidence="2" id="KW-0677">Repeat</keyword>
<evidence type="ECO:0000256" key="1">
    <source>
        <dbReference type="ARBA" id="ARBA00022574"/>
    </source>
</evidence>
<protein>
    <recommendedName>
        <fullName evidence="5">Anaphase-promoting complex subunit 4 WD40 domain-containing protein</fullName>
    </recommendedName>
</protein>
<gene>
    <name evidence="3" type="ORF">TSUD_72270</name>
</gene>
<name>A0A2Z6MFF9_TRISU</name>
<dbReference type="EMBL" id="DF973456">
    <property type="protein sequence ID" value="GAU31446.1"/>
    <property type="molecule type" value="Genomic_DNA"/>
</dbReference>
<evidence type="ECO:0000256" key="2">
    <source>
        <dbReference type="ARBA" id="ARBA00022737"/>
    </source>
</evidence>
<organism evidence="3 4">
    <name type="scientific">Trifolium subterraneum</name>
    <name type="common">Subterranean clover</name>
    <dbReference type="NCBI Taxonomy" id="3900"/>
    <lineage>
        <taxon>Eukaryota</taxon>
        <taxon>Viridiplantae</taxon>
        <taxon>Streptophyta</taxon>
        <taxon>Embryophyta</taxon>
        <taxon>Tracheophyta</taxon>
        <taxon>Spermatophyta</taxon>
        <taxon>Magnoliopsida</taxon>
        <taxon>eudicotyledons</taxon>
        <taxon>Gunneridae</taxon>
        <taxon>Pentapetalae</taxon>
        <taxon>rosids</taxon>
        <taxon>fabids</taxon>
        <taxon>Fabales</taxon>
        <taxon>Fabaceae</taxon>
        <taxon>Papilionoideae</taxon>
        <taxon>50 kb inversion clade</taxon>
        <taxon>NPAAA clade</taxon>
        <taxon>Hologalegina</taxon>
        <taxon>IRL clade</taxon>
        <taxon>Trifolieae</taxon>
        <taxon>Trifolium</taxon>
    </lineage>
</organism>
<dbReference type="PANTHER" id="PTHR11227">
    <property type="entry name" value="WD-REPEAT PROTEIN INTERACTING WITH PHOSPHOINOSIDES WIPI -RELATED"/>
    <property type="match status" value="1"/>
</dbReference>
<evidence type="ECO:0000313" key="3">
    <source>
        <dbReference type="EMBL" id="GAU31446.1"/>
    </source>
</evidence>
<dbReference type="AlphaFoldDB" id="A0A2Z6MFF9"/>
<dbReference type="Proteomes" id="UP000242715">
    <property type="component" value="Unassembled WGS sequence"/>
</dbReference>
<proteinExistence type="predicted"/>
<dbReference type="OrthoDB" id="1416551at2759"/>
<reference evidence="4" key="1">
    <citation type="journal article" date="2017" name="Front. Plant Sci.">
        <title>Climate Clever Clovers: New Paradigm to Reduce the Environmental Footprint of Ruminants by Breeding Low Methanogenic Forages Utilizing Haplotype Variation.</title>
        <authorList>
            <person name="Kaur P."/>
            <person name="Appels R."/>
            <person name="Bayer P.E."/>
            <person name="Keeble-Gagnere G."/>
            <person name="Wang J."/>
            <person name="Hirakawa H."/>
            <person name="Shirasawa K."/>
            <person name="Vercoe P."/>
            <person name="Stefanova K."/>
            <person name="Durmic Z."/>
            <person name="Nichols P."/>
            <person name="Revell C."/>
            <person name="Isobe S.N."/>
            <person name="Edwards D."/>
            <person name="Erskine W."/>
        </authorList>
    </citation>
    <scope>NUCLEOTIDE SEQUENCE [LARGE SCALE GENOMIC DNA]</scope>
    <source>
        <strain evidence="4">cv. Daliak</strain>
    </source>
</reference>
<accession>A0A2Z6MFF9</accession>
<sequence>MNQVETFTNPNGLCVASQLADSMVLVCHGFQKGQVRVDHYAKKINYVWAHDSSLACFGLMIDGKLLATASTRVMLIRVFDTENGALLQEVCSFHCKDNYV</sequence>
<keyword evidence="4" id="KW-1185">Reference proteome</keyword>
<evidence type="ECO:0000313" key="4">
    <source>
        <dbReference type="Proteomes" id="UP000242715"/>
    </source>
</evidence>
<dbReference type="InterPro" id="IPR048720">
    <property type="entry name" value="PROPPIN"/>
</dbReference>